<feature type="region of interest" description="Disordered" evidence="1">
    <location>
        <begin position="301"/>
        <end position="376"/>
    </location>
</feature>
<feature type="compositionally biased region" description="Low complexity" evidence="1">
    <location>
        <begin position="301"/>
        <end position="337"/>
    </location>
</feature>
<feature type="region of interest" description="Disordered" evidence="1">
    <location>
        <begin position="214"/>
        <end position="269"/>
    </location>
</feature>
<dbReference type="SUPFAM" id="SSF46689">
    <property type="entry name" value="Homeodomain-like"/>
    <property type="match status" value="2"/>
</dbReference>
<dbReference type="InterPro" id="IPR001005">
    <property type="entry name" value="SANT/Myb"/>
</dbReference>
<proteinExistence type="predicted"/>
<feature type="compositionally biased region" description="Low complexity" evidence="1">
    <location>
        <begin position="242"/>
        <end position="265"/>
    </location>
</feature>
<feature type="domain" description="Myb-like" evidence="2">
    <location>
        <begin position="448"/>
        <end position="498"/>
    </location>
</feature>
<sequence>MDFSVKKEGAFAYAPEDSSELRDGIDSSSMDDAIDPLVEGIKATWSGEGSNNLEQSLRTLQNSTGGFGFQLSVGSDPYDQSLFSMMHPETTLNNSMHIVPYQDSPVERPNPDTLPLNGSIPTSVALVNSFYGDNNGVKRETSTLLPSTAKITVPSVSSQRGFPFSPQTSERNCDIPWTSSVELRSSLLIPTAPYYPPPRPMSEALPAPSISSMVQSIPDEPATMPIPSQPISFVHTPPRPFSAPSSQPFPAQSQQSQQSQQPFAPVQLSPQQSISLFQTSQQQPFSGLQSSQQSISLFQSLHPPQQPFSGLQSSQPQSLQSSQQQSLQSSQLQSSSLYTSPDRGAAARDPLSSSFHSSTSSANRKDSPGRWRSSANTVQLTAVVDGKLVISSTPNVKPPKPGRRWTKEEDALLVEAVKQFGNNWVEIAKHVPGCNNAQCMQRYEKVLRPGIKKGPWAPEENRLLLELVGQLGDNWKEIALRIPGRSAAQCRERYKNYRPGVKRPWTVEEDNQILSLQQQWGNKWAAIAKTLIGRTANAVKNRFKSLEKKRENNPPICHM</sequence>
<dbReference type="GO" id="GO:0005634">
    <property type="term" value="C:nucleus"/>
    <property type="evidence" value="ECO:0007669"/>
    <property type="project" value="TreeGrafter"/>
</dbReference>
<evidence type="ECO:0000313" key="6">
    <source>
        <dbReference type="Proteomes" id="UP000078348"/>
    </source>
</evidence>
<dbReference type="PROSITE" id="PS50090">
    <property type="entry name" value="MYB_LIKE"/>
    <property type="match status" value="3"/>
</dbReference>
<dbReference type="Gene3D" id="1.10.10.60">
    <property type="entry name" value="Homeodomain-like"/>
    <property type="match status" value="3"/>
</dbReference>
<dbReference type="PANTHER" id="PTHR45614:SF25">
    <property type="entry name" value="MYB PROTEIN"/>
    <property type="match status" value="1"/>
</dbReference>
<gene>
    <name evidence="5" type="ORF">AV274_6521</name>
</gene>
<feature type="domain" description="SANT" evidence="3">
    <location>
        <begin position="400"/>
        <end position="443"/>
    </location>
</feature>
<protein>
    <submittedName>
        <fullName evidence="5">Myb-like DNA-binding protein</fullName>
    </submittedName>
</protein>
<feature type="domain" description="SANT" evidence="3">
    <location>
        <begin position="451"/>
        <end position="502"/>
    </location>
</feature>
<dbReference type="InterPro" id="IPR017930">
    <property type="entry name" value="Myb_dom"/>
</dbReference>
<keyword evidence="6" id="KW-1185">Reference proteome</keyword>
<evidence type="ECO:0000313" key="5">
    <source>
        <dbReference type="EMBL" id="OAO11820.1"/>
    </source>
</evidence>
<comment type="caution">
    <text evidence="5">The sequence shown here is derived from an EMBL/GenBank/DDBJ whole genome shotgun (WGS) entry which is preliminary data.</text>
</comment>
<evidence type="ECO:0000259" key="4">
    <source>
        <dbReference type="PROSITE" id="PS51294"/>
    </source>
</evidence>
<feature type="domain" description="HTH myb-type" evidence="4">
    <location>
        <begin position="448"/>
        <end position="502"/>
    </location>
</feature>
<reference evidence="5 6" key="1">
    <citation type="submission" date="2016-05" db="EMBL/GenBank/DDBJ databases">
        <title>Nuclear genome of Blastocystis sp. subtype 1 NandII.</title>
        <authorList>
            <person name="Gentekaki E."/>
            <person name="Curtis B."/>
            <person name="Stairs C."/>
            <person name="Eme L."/>
            <person name="Herman E."/>
            <person name="Klimes V."/>
            <person name="Arias M.C."/>
            <person name="Elias M."/>
            <person name="Hilliou F."/>
            <person name="Klute M."/>
            <person name="Malik S.-B."/>
            <person name="Pightling A."/>
            <person name="Rachubinski R."/>
            <person name="Salas D."/>
            <person name="Schlacht A."/>
            <person name="Suga H."/>
            <person name="Archibald J."/>
            <person name="Ball S.G."/>
            <person name="Clark G."/>
            <person name="Dacks J."/>
            <person name="Van Der Giezen M."/>
            <person name="Tsaousis A."/>
            <person name="Roger A."/>
        </authorList>
    </citation>
    <scope>NUCLEOTIDE SEQUENCE [LARGE SCALE GENOMIC DNA]</scope>
    <source>
        <strain evidence="6">ATCC 50177 / NandII</strain>
    </source>
</reference>
<evidence type="ECO:0000259" key="3">
    <source>
        <dbReference type="PROSITE" id="PS51293"/>
    </source>
</evidence>
<feature type="domain" description="Myb-like" evidence="2">
    <location>
        <begin position="397"/>
        <end position="447"/>
    </location>
</feature>
<dbReference type="CDD" id="cd00167">
    <property type="entry name" value="SANT"/>
    <property type="match status" value="3"/>
</dbReference>
<dbReference type="Pfam" id="PF00249">
    <property type="entry name" value="Myb_DNA-binding"/>
    <property type="match status" value="3"/>
</dbReference>
<name>A0A196S3T6_BLAHN</name>
<dbReference type="GO" id="GO:0000978">
    <property type="term" value="F:RNA polymerase II cis-regulatory region sequence-specific DNA binding"/>
    <property type="evidence" value="ECO:0007669"/>
    <property type="project" value="TreeGrafter"/>
</dbReference>
<dbReference type="InterPro" id="IPR017884">
    <property type="entry name" value="SANT_dom"/>
</dbReference>
<dbReference type="PROSITE" id="PS51293">
    <property type="entry name" value="SANT"/>
    <property type="match status" value="2"/>
</dbReference>
<evidence type="ECO:0000259" key="2">
    <source>
        <dbReference type="PROSITE" id="PS50090"/>
    </source>
</evidence>
<dbReference type="InterPro" id="IPR009057">
    <property type="entry name" value="Homeodomain-like_sf"/>
</dbReference>
<feature type="domain" description="HTH myb-type" evidence="4">
    <location>
        <begin position="397"/>
        <end position="447"/>
    </location>
</feature>
<organism evidence="5 6">
    <name type="scientific">Blastocystis sp. subtype 1 (strain ATCC 50177 / NandII)</name>
    <dbReference type="NCBI Taxonomy" id="478820"/>
    <lineage>
        <taxon>Eukaryota</taxon>
        <taxon>Sar</taxon>
        <taxon>Stramenopiles</taxon>
        <taxon>Bigyra</taxon>
        <taxon>Opalozoa</taxon>
        <taxon>Opalinata</taxon>
        <taxon>Blastocystidae</taxon>
        <taxon>Blastocystis</taxon>
    </lineage>
</organism>
<feature type="domain" description="Myb-like" evidence="2">
    <location>
        <begin position="502"/>
        <end position="547"/>
    </location>
</feature>
<feature type="region of interest" description="Disordered" evidence="1">
    <location>
        <begin position="1"/>
        <end position="31"/>
    </location>
</feature>
<dbReference type="Proteomes" id="UP000078348">
    <property type="component" value="Unassembled WGS sequence"/>
</dbReference>
<dbReference type="PROSITE" id="PS51294">
    <property type="entry name" value="HTH_MYB"/>
    <property type="match status" value="3"/>
</dbReference>
<feature type="domain" description="HTH myb-type" evidence="4">
    <location>
        <begin position="503"/>
        <end position="551"/>
    </location>
</feature>
<accession>A0A196S3T6</accession>
<keyword evidence="5" id="KW-0238">DNA-binding</keyword>
<dbReference type="EMBL" id="LXWW01000578">
    <property type="protein sequence ID" value="OAO11820.1"/>
    <property type="molecule type" value="Genomic_DNA"/>
</dbReference>
<dbReference type="PANTHER" id="PTHR45614">
    <property type="entry name" value="MYB PROTEIN-RELATED"/>
    <property type="match status" value="1"/>
</dbReference>
<dbReference type="InterPro" id="IPR050560">
    <property type="entry name" value="MYB_TF"/>
</dbReference>
<dbReference type="STRING" id="478820.A0A196S3T6"/>
<feature type="compositionally biased region" description="Low complexity" evidence="1">
    <location>
        <begin position="352"/>
        <end position="361"/>
    </location>
</feature>
<dbReference type="OrthoDB" id="2143914at2759"/>
<dbReference type="AlphaFoldDB" id="A0A196S3T6"/>
<dbReference type="GO" id="GO:0000981">
    <property type="term" value="F:DNA-binding transcription factor activity, RNA polymerase II-specific"/>
    <property type="evidence" value="ECO:0007669"/>
    <property type="project" value="TreeGrafter"/>
</dbReference>
<dbReference type="SMART" id="SM00717">
    <property type="entry name" value="SANT"/>
    <property type="match status" value="3"/>
</dbReference>
<evidence type="ECO:0000256" key="1">
    <source>
        <dbReference type="SAM" id="MobiDB-lite"/>
    </source>
</evidence>